<sequence>MCSLLSAGRGHGGMLSGGVGRERSTGAATGGTGARAATAGSRAETAGAPTVRGASGQVAVLADRGRSPGR</sequence>
<comment type="caution">
    <text evidence="2">The sequence shown here is derived from an EMBL/GenBank/DDBJ whole genome shotgun (WGS) entry which is preliminary data.</text>
</comment>
<feature type="compositionally biased region" description="Low complexity" evidence="1">
    <location>
        <begin position="34"/>
        <end position="48"/>
    </location>
</feature>
<evidence type="ECO:0000313" key="3">
    <source>
        <dbReference type="Proteomes" id="UP001499930"/>
    </source>
</evidence>
<feature type="compositionally biased region" description="Gly residues" evidence="1">
    <location>
        <begin position="9"/>
        <end position="19"/>
    </location>
</feature>
<feature type="region of interest" description="Disordered" evidence="1">
    <location>
        <begin position="1"/>
        <end position="54"/>
    </location>
</feature>
<name>A0ABN3Y8B0_9ACTN</name>
<protein>
    <submittedName>
        <fullName evidence="2">Uncharacterized protein</fullName>
    </submittedName>
</protein>
<reference evidence="2 3" key="1">
    <citation type="journal article" date="2019" name="Int. J. Syst. Evol. Microbiol.">
        <title>The Global Catalogue of Microorganisms (GCM) 10K type strain sequencing project: providing services to taxonomists for standard genome sequencing and annotation.</title>
        <authorList>
            <consortium name="The Broad Institute Genomics Platform"/>
            <consortium name="The Broad Institute Genome Sequencing Center for Infectious Disease"/>
            <person name="Wu L."/>
            <person name="Ma J."/>
        </authorList>
    </citation>
    <scope>NUCLEOTIDE SEQUENCE [LARGE SCALE GENOMIC DNA]</scope>
    <source>
        <strain evidence="2 3">JCM 3106</strain>
    </source>
</reference>
<dbReference type="EMBL" id="BAAAWD010000011">
    <property type="protein sequence ID" value="GAA3014484.1"/>
    <property type="molecule type" value="Genomic_DNA"/>
</dbReference>
<accession>A0ABN3Y8B0</accession>
<proteinExistence type="predicted"/>
<organism evidence="2 3">
    <name type="scientific">Streptosporangium longisporum</name>
    <dbReference type="NCBI Taxonomy" id="46187"/>
    <lineage>
        <taxon>Bacteria</taxon>
        <taxon>Bacillati</taxon>
        <taxon>Actinomycetota</taxon>
        <taxon>Actinomycetes</taxon>
        <taxon>Streptosporangiales</taxon>
        <taxon>Streptosporangiaceae</taxon>
        <taxon>Streptosporangium</taxon>
    </lineage>
</organism>
<dbReference type="Proteomes" id="UP001499930">
    <property type="component" value="Unassembled WGS sequence"/>
</dbReference>
<evidence type="ECO:0000256" key="1">
    <source>
        <dbReference type="SAM" id="MobiDB-lite"/>
    </source>
</evidence>
<evidence type="ECO:0000313" key="2">
    <source>
        <dbReference type="EMBL" id="GAA3014484.1"/>
    </source>
</evidence>
<gene>
    <name evidence="2" type="ORF">GCM10017559_42230</name>
</gene>
<keyword evidence="3" id="KW-1185">Reference proteome</keyword>